<evidence type="ECO:0000313" key="1">
    <source>
        <dbReference type="EMBL" id="PQQ00630.1"/>
    </source>
</evidence>
<dbReference type="EMBL" id="PJQY01001675">
    <property type="protein sequence ID" value="PQQ00630.1"/>
    <property type="molecule type" value="Genomic_DNA"/>
</dbReference>
<dbReference type="AlphaFoldDB" id="A0A314Y590"/>
<gene>
    <name evidence="1" type="ORF">Pyn_34821</name>
</gene>
<dbReference type="Proteomes" id="UP000250321">
    <property type="component" value="Unassembled WGS sequence"/>
</dbReference>
<reference evidence="1 2" key="1">
    <citation type="submission" date="2018-02" db="EMBL/GenBank/DDBJ databases">
        <title>Draft genome of wild Prunus yedoensis var. nudiflora.</title>
        <authorList>
            <person name="Baek S."/>
            <person name="Kim J.-H."/>
            <person name="Choi K."/>
            <person name="Kim G.-B."/>
            <person name="Cho A."/>
            <person name="Jang H."/>
            <person name="Shin C.-H."/>
            <person name="Yu H.-J."/>
            <person name="Mun J.-H."/>
        </authorList>
    </citation>
    <scope>NUCLEOTIDE SEQUENCE [LARGE SCALE GENOMIC DNA]</scope>
    <source>
        <strain evidence="2">cv. Jeju island</strain>
        <tissue evidence="1">Leaf</tissue>
    </source>
</reference>
<evidence type="ECO:0000313" key="2">
    <source>
        <dbReference type="Proteomes" id="UP000250321"/>
    </source>
</evidence>
<protein>
    <submittedName>
        <fullName evidence="1">Uncharacterized protein</fullName>
    </submittedName>
</protein>
<proteinExistence type="predicted"/>
<accession>A0A314Y590</accession>
<sequence length="78" mass="8951">MWGLDMDIDVKTTPGFCPPDNFDSSELFRLVWWLGYIEVVVGCEEEYYFAQFDELGLIGIAGPRVGGGARRRTMRDER</sequence>
<organism evidence="1 2">
    <name type="scientific">Prunus yedoensis var. nudiflora</name>
    <dbReference type="NCBI Taxonomy" id="2094558"/>
    <lineage>
        <taxon>Eukaryota</taxon>
        <taxon>Viridiplantae</taxon>
        <taxon>Streptophyta</taxon>
        <taxon>Embryophyta</taxon>
        <taxon>Tracheophyta</taxon>
        <taxon>Spermatophyta</taxon>
        <taxon>Magnoliopsida</taxon>
        <taxon>eudicotyledons</taxon>
        <taxon>Gunneridae</taxon>
        <taxon>Pentapetalae</taxon>
        <taxon>rosids</taxon>
        <taxon>fabids</taxon>
        <taxon>Rosales</taxon>
        <taxon>Rosaceae</taxon>
        <taxon>Amygdaloideae</taxon>
        <taxon>Amygdaleae</taxon>
        <taxon>Prunus</taxon>
    </lineage>
</organism>
<keyword evidence="2" id="KW-1185">Reference proteome</keyword>
<comment type="caution">
    <text evidence="1">The sequence shown here is derived from an EMBL/GenBank/DDBJ whole genome shotgun (WGS) entry which is preliminary data.</text>
</comment>
<name>A0A314Y590_PRUYE</name>